<accession>A7VQQ2</accession>
<evidence type="ECO:0000313" key="1">
    <source>
        <dbReference type="EMBL" id="EDO62024.1"/>
    </source>
</evidence>
<reference evidence="1 2" key="2">
    <citation type="submission" date="2007-08" db="EMBL/GenBank/DDBJ databases">
        <authorList>
            <person name="Fulton L."/>
            <person name="Clifton S."/>
            <person name="Fulton B."/>
            <person name="Xu J."/>
            <person name="Minx P."/>
            <person name="Pepin K.H."/>
            <person name="Johnson M."/>
            <person name="Thiruvilangam P."/>
            <person name="Bhonagiri V."/>
            <person name="Nash W.E."/>
            <person name="Wang C."/>
            <person name="Mardis E.R."/>
            <person name="Wilson R.K."/>
        </authorList>
    </citation>
    <scope>NUCLEOTIDE SEQUENCE [LARGE SCALE GENOMIC DNA]</scope>
    <source>
        <strain evidence="1 2">DSM 753</strain>
    </source>
</reference>
<name>A7VQQ2_9FIRM</name>
<dbReference type="HOGENOM" id="CLU_3097381_0_0_9"/>
<proteinExistence type="predicted"/>
<sequence>MPRSLENSRTYFCHTKISILKHIGNKRKNTGTCRSKAKTALERFLSSFDKV</sequence>
<dbReference type="AlphaFoldDB" id="A7VQQ2"/>
<protein>
    <submittedName>
        <fullName evidence="1">Uncharacterized protein</fullName>
    </submittedName>
</protein>
<organism evidence="1 2">
    <name type="scientific">[Clostridium] leptum DSM 753</name>
    <dbReference type="NCBI Taxonomy" id="428125"/>
    <lineage>
        <taxon>Bacteria</taxon>
        <taxon>Bacillati</taxon>
        <taxon>Bacillota</taxon>
        <taxon>Clostridia</taxon>
        <taxon>Eubacteriales</taxon>
        <taxon>Oscillospiraceae</taxon>
        <taxon>Oscillospiraceae incertae sedis</taxon>
    </lineage>
</organism>
<comment type="caution">
    <text evidence="1">The sequence shown here is derived from an EMBL/GenBank/DDBJ whole genome shotgun (WGS) entry which is preliminary data.</text>
</comment>
<dbReference type="Proteomes" id="UP000003490">
    <property type="component" value="Unassembled WGS sequence"/>
</dbReference>
<dbReference type="EMBL" id="ABCB02000016">
    <property type="protein sequence ID" value="EDO62024.1"/>
    <property type="molecule type" value="Genomic_DNA"/>
</dbReference>
<evidence type="ECO:0000313" key="2">
    <source>
        <dbReference type="Proteomes" id="UP000003490"/>
    </source>
</evidence>
<reference evidence="1 2" key="1">
    <citation type="submission" date="2007-08" db="EMBL/GenBank/DDBJ databases">
        <title>Draft genome sequence of Clostridium leptum (DSM 753).</title>
        <authorList>
            <person name="Sudarsanam P."/>
            <person name="Ley R."/>
            <person name="Guruge J."/>
            <person name="Turnbaugh P.J."/>
            <person name="Mahowald M."/>
            <person name="Liep D."/>
            <person name="Gordon J."/>
        </authorList>
    </citation>
    <scope>NUCLEOTIDE SEQUENCE [LARGE SCALE GENOMIC DNA]</scope>
    <source>
        <strain evidence="1 2">DSM 753</strain>
    </source>
</reference>
<gene>
    <name evidence="1" type="ORF">CLOLEP_00884</name>
</gene>